<evidence type="ECO:0000256" key="1">
    <source>
        <dbReference type="SAM" id="MobiDB-lite"/>
    </source>
</evidence>
<name>A0ABT9IE28_9ACTN</name>
<comment type="caution">
    <text evidence="3">The sequence shown here is derived from an EMBL/GenBank/DDBJ whole genome shotgun (WGS) entry which is preliminary data.</text>
</comment>
<reference evidence="4" key="1">
    <citation type="submission" date="2023-05" db="EMBL/GenBank/DDBJ databases">
        <title>Draft genome of Pseudofrankia sp. BMG5.37.</title>
        <authorList>
            <person name="Gtari M."/>
            <person name="Ghodhbane F."/>
            <person name="Sbissi I."/>
        </authorList>
    </citation>
    <scope>NUCLEOTIDE SEQUENCE [LARGE SCALE GENOMIC DNA]</scope>
    <source>
        <strain evidence="4">BMG 814</strain>
    </source>
</reference>
<keyword evidence="2" id="KW-0732">Signal</keyword>
<keyword evidence="4" id="KW-1185">Reference proteome</keyword>
<accession>A0ABT9IE28</accession>
<proteinExistence type="predicted"/>
<dbReference type="PROSITE" id="PS51257">
    <property type="entry name" value="PROKAR_LIPOPROTEIN"/>
    <property type="match status" value="1"/>
</dbReference>
<protein>
    <submittedName>
        <fullName evidence="3">Polysaccharide lyase</fullName>
    </submittedName>
</protein>
<gene>
    <name evidence="3" type="ORF">QOZ88_14395</name>
</gene>
<dbReference type="RefSeq" id="WP_306000433.1">
    <property type="nucleotide sequence ID" value="NZ_JASNFN010000016.1"/>
</dbReference>
<evidence type="ECO:0000313" key="4">
    <source>
        <dbReference type="Proteomes" id="UP001233673"/>
    </source>
</evidence>
<keyword evidence="3" id="KW-0456">Lyase</keyword>
<evidence type="ECO:0000256" key="2">
    <source>
        <dbReference type="SAM" id="SignalP"/>
    </source>
</evidence>
<dbReference type="InterPro" id="IPR025975">
    <property type="entry name" value="Polysacc_lyase"/>
</dbReference>
<sequence length="326" mass="35722">MTRGRRRFPLALVVTASLVLTACGSDEPDAGEGEAPHATAEPTSTPIESTAIPRSDLEPVPTTGDRFDITRPTEASPSGSASPDDEAAEPEQVWSYADGDLSAWSEVQAARPEQVRVVDEPARPGSEYSAAFSARPGDFTFGVDTTIRGEVRSTIQEAGVPREGDVQWYSWSTYFPEDFVWDGGDEFLIYTQWHQTANEGSPNVDLWVTAGPDPELRLSVRGGLQGRESAQYAATYDLGPLERGEWLDHVVRIEWSTDPDEGNVQVWIDGERVVNAVGATLFEGQSIYFKQGIYAASNTRREHTVYFSDARWGESRESVALEPAGD</sequence>
<dbReference type="GO" id="GO:0016829">
    <property type="term" value="F:lyase activity"/>
    <property type="evidence" value="ECO:0007669"/>
    <property type="project" value="UniProtKB-KW"/>
</dbReference>
<feature type="signal peptide" evidence="2">
    <location>
        <begin position="1"/>
        <end position="22"/>
    </location>
</feature>
<dbReference type="Pfam" id="PF14099">
    <property type="entry name" value="Polysacc_lyase"/>
    <property type="match status" value="1"/>
</dbReference>
<organism evidence="3 4">
    <name type="scientific">Blastococcus carthaginiensis</name>
    <dbReference type="NCBI Taxonomy" id="3050034"/>
    <lineage>
        <taxon>Bacteria</taxon>
        <taxon>Bacillati</taxon>
        <taxon>Actinomycetota</taxon>
        <taxon>Actinomycetes</taxon>
        <taxon>Geodermatophilales</taxon>
        <taxon>Geodermatophilaceae</taxon>
        <taxon>Blastococcus</taxon>
    </lineage>
</organism>
<evidence type="ECO:0000313" key="3">
    <source>
        <dbReference type="EMBL" id="MDP5183826.1"/>
    </source>
</evidence>
<dbReference type="Gene3D" id="2.60.120.200">
    <property type="match status" value="1"/>
</dbReference>
<dbReference type="EMBL" id="JASNFN010000016">
    <property type="protein sequence ID" value="MDP5183826.1"/>
    <property type="molecule type" value="Genomic_DNA"/>
</dbReference>
<feature type="region of interest" description="Disordered" evidence="1">
    <location>
        <begin position="25"/>
        <end position="90"/>
    </location>
</feature>
<dbReference type="Proteomes" id="UP001233673">
    <property type="component" value="Unassembled WGS sequence"/>
</dbReference>
<feature type="chain" id="PRO_5046824128" evidence="2">
    <location>
        <begin position="23"/>
        <end position="326"/>
    </location>
</feature>